<dbReference type="Proteomes" id="UP000198287">
    <property type="component" value="Unassembled WGS sequence"/>
</dbReference>
<protein>
    <recommendedName>
        <fullName evidence="4">Heme oxygenase</fullName>
        <ecNumber evidence="4">1.14.14.18</ecNumber>
    </recommendedName>
</protein>
<keyword evidence="10" id="KW-1185">Reference proteome</keyword>
<dbReference type="AlphaFoldDB" id="A0A226EUT3"/>
<keyword evidence="3 4" id="KW-0408">Iron</keyword>
<dbReference type="InterPro" id="IPR016053">
    <property type="entry name" value="Haem_Oase-like"/>
</dbReference>
<evidence type="ECO:0000256" key="2">
    <source>
        <dbReference type="ARBA" id="ARBA00022723"/>
    </source>
</evidence>
<feature type="transmembrane region" description="Helical" evidence="8">
    <location>
        <begin position="284"/>
        <end position="302"/>
    </location>
</feature>
<evidence type="ECO:0000256" key="6">
    <source>
        <dbReference type="PIRSR" id="PIRSR000343-2"/>
    </source>
</evidence>
<dbReference type="PANTHER" id="PTHR10720:SF0">
    <property type="entry name" value="HEME OXYGENASE"/>
    <property type="match status" value="1"/>
</dbReference>
<dbReference type="OMA" id="FTMNDIA"/>
<dbReference type="Gene3D" id="1.20.910.10">
    <property type="entry name" value="Heme oxygenase-like"/>
    <property type="match status" value="1"/>
</dbReference>
<dbReference type="GO" id="GO:0006788">
    <property type="term" value="P:heme oxidation"/>
    <property type="evidence" value="ECO:0007669"/>
    <property type="project" value="UniProtKB-UniRule"/>
</dbReference>
<comment type="caution">
    <text evidence="9">The sequence shown here is derived from an EMBL/GenBank/DDBJ whole genome shotgun (WGS) entry which is preliminary data.</text>
</comment>
<evidence type="ECO:0000256" key="7">
    <source>
        <dbReference type="SAM" id="MobiDB-lite"/>
    </source>
</evidence>
<feature type="binding site" description="axial binding residue" evidence="6">
    <location>
        <position position="54"/>
    </location>
    <ligand>
        <name>heme b</name>
        <dbReference type="ChEBI" id="CHEBI:60344"/>
    </ligand>
    <ligandPart>
        <name>Fe</name>
        <dbReference type="ChEBI" id="CHEBI:18248"/>
    </ligandPart>
</feature>
<dbReference type="GO" id="GO:0004392">
    <property type="term" value="F:heme oxygenase (decyclizing) activity"/>
    <property type="evidence" value="ECO:0007669"/>
    <property type="project" value="UniProtKB-UniRule"/>
</dbReference>
<dbReference type="GO" id="GO:0046872">
    <property type="term" value="F:metal ion binding"/>
    <property type="evidence" value="ECO:0007669"/>
    <property type="project" value="UniProtKB-UniRule"/>
</dbReference>
<keyword evidence="8" id="KW-1133">Transmembrane helix</keyword>
<dbReference type="SUPFAM" id="SSF48613">
    <property type="entry name" value="Heme oxygenase-like"/>
    <property type="match status" value="1"/>
</dbReference>
<organism evidence="9 10">
    <name type="scientific">Folsomia candida</name>
    <name type="common">Springtail</name>
    <dbReference type="NCBI Taxonomy" id="158441"/>
    <lineage>
        <taxon>Eukaryota</taxon>
        <taxon>Metazoa</taxon>
        <taxon>Ecdysozoa</taxon>
        <taxon>Arthropoda</taxon>
        <taxon>Hexapoda</taxon>
        <taxon>Collembola</taxon>
        <taxon>Entomobryomorpha</taxon>
        <taxon>Isotomoidea</taxon>
        <taxon>Isotomidae</taxon>
        <taxon>Proisotominae</taxon>
        <taxon>Folsomia</taxon>
    </lineage>
</organism>
<dbReference type="CDD" id="cd19165">
    <property type="entry name" value="HemeO"/>
    <property type="match status" value="1"/>
</dbReference>
<keyword evidence="8" id="KW-0472">Membrane</keyword>
<reference evidence="9 10" key="1">
    <citation type="submission" date="2015-12" db="EMBL/GenBank/DDBJ databases">
        <title>The genome of Folsomia candida.</title>
        <authorList>
            <person name="Faddeeva A."/>
            <person name="Derks M.F."/>
            <person name="Anvar Y."/>
            <person name="Smit S."/>
            <person name="Van Straalen N."/>
            <person name="Roelofs D."/>
        </authorList>
    </citation>
    <scope>NUCLEOTIDE SEQUENCE [LARGE SCALE GENOMIC DNA]</scope>
    <source>
        <strain evidence="9 10">VU population</strain>
        <tissue evidence="9">Whole body</tissue>
    </source>
</reference>
<feature type="region of interest" description="Disordered" evidence="7">
    <location>
        <begin position="1"/>
        <end position="36"/>
    </location>
</feature>
<dbReference type="PANTHER" id="PTHR10720">
    <property type="entry name" value="HEME OXYGENASE"/>
    <property type="match status" value="1"/>
</dbReference>
<evidence type="ECO:0000256" key="4">
    <source>
        <dbReference type="PIRNR" id="PIRNR000343"/>
    </source>
</evidence>
<dbReference type="Pfam" id="PF01126">
    <property type="entry name" value="Heme_oxygenase"/>
    <property type="match status" value="1"/>
</dbReference>
<name>A0A226EUT3_FOLCA</name>
<feature type="compositionally biased region" description="Acidic residues" evidence="7">
    <location>
        <begin position="27"/>
        <end position="36"/>
    </location>
</feature>
<evidence type="ECO:0000256" key="5">
    <source>
        <dbReference type="PIRSR" id="PIRSR000343-1"/>
    </source>
</evidence>
<keyword evidence="8" id="KW-0812">Transmembrane</keyword>
<sequence length="305" mass="35070">MKGKVSNPNFILEEIPESERLQSVSQNEDDEDAMDIDDGIPFTKKMRIETRKIHNISDTLVNAKLGLAMSDDKIWAEGLLIFYEIFKFLEAAMLRLGPKYEPFKRMHKVIIGAERTRAFEQDLEFFQPGYLKEYPIRPSVAEYLKHLQTLEQREPLRLLAYIYHLYLGLLSGGQILKRKRDLRNRFKTKVGGLLQWCGLYKSPSLSDNVAGELHIPGGAVTYFGDGRSIADIKKEIAYTMNDIASDLSRDEKNSLLEESLEVFRRNNEIIGSIQHTGMVVLKSYAAYFFLILSIGTAVYLYWCHE</sequence>
<evidence type="ECO:0000256" key="1">
    <source>
        <dbReference type="ARBA" id="ARBA00022617"/>
    </source>
</evidence>
<dbReference type="InterPro" id="IPR016084">
    <property type="entry name" value="Haem_Oase-like_multi-hlx"/>
</dbReference>
<evidence type="ECO:0000313" key="9">
    <source>
        <dbReference type="EMBL" id="OXA61385.1"/>
    </source>
</evidence>
<evidence type="ECO:0000313" key="10">
    <source>
        <dbReference type="Proteomes" id="UP000198287"/>
    </source>
</evidence>
<dbReference type="STRING" id="158441.A0A226EUT3"/>
<evidence type="ECO:0000256" key="3">
    <source>
        <dbReference type="ARBA" id="ARBA00023004"/>
    </source>
</evidence>
<dbReference type="EMBL" id="LNIX01000001">
    <property type="protein sequence ID" value="OXA61385.1"/>
    <property type="molecule type" value="Genomic_DNA"/>
</dbReference>
<feature type="binding site" evidence="5">
    <location>
        <position position="163"/>
    </location>
    <ligand>
        <name>heme b</name>
        <dbReference type="ChEBI" id="CHEBI:60344"/>
    </ligand>
</feature>
<comment type="catalytic activity">
    <reaction evidence="4">
        <text>heme b + 3 reduced [NADPH--hemoprotein reductase] + 3 O2 = biliverdin IXalpha + CO + Fe(2+) + 3 oxidized [NADPH--hemoprotein reductase] + 3 H2O + H(+)</text>
        <dbReference type="Rhea" id="RHEA:21764"/>
        <dbReference type="Rhea" id="RHEA-COMP:11964"/>
        <dbReference type="Rhea" id="RHEA-COMP:11965"/>
        <dbReference type="ChEBI" id="CHEBI:15377"/>
        <dbReference type="ChEBI" id="CHEBI:15378"/>
        <dbReference type="ChEBI" id="CHEBI:15379"/>
        <dbReference type="ChEBI" id="CHEBI:17245"/>
        <dbReference type="ChEBI" id="CHEBI:29033"/>
        <dbReference type="ChEBI" id="CHEBI:57618"/>
        <dbReference type="ChEBI" id="CHEBI:57991"/>
        <dbReference type="ChEBI" id="CHEBI:58210"/>
        <dbReference type="ChEBI" id="CHEBI:60344"/>
        <dbReference type="EC" id="1.14.14.18"/>
    </reaction>
</comment>
<dbReference type="PIRSF" id="PIRSF000343">
    <property type="entry name" value="Haem_Oase"/>
    <property type="match status" value="1"/>
</dbReference>
<keyword evidence="1 4" id="KW-0349">Heme</keyword>
<evidence type="ECO:0000256" key="8">
    <source>
        <dbReference type="SAM" id="Phobius"/>
    </source>
</evidence>
<accession>A0A226EUT3</accession>
<dbReference type="OrthoDB" id="652091at2759"/>
<keyword evidence="2 4" id="KW-0479">Metal-binding</keyword>
<comment type="similarity">
    <text evidence="4">Belongs to the heme oxygenase family.</text>
</comment>
<feature type="binding site" evidence="5">
    <location>
        <position position="47"/>
    </location>
    <ligand>
        <name>heme b</name>
        <dbReference type="ChEBI" id="CHEBI:60344"/>
    </ligand>
</feature>
<proteinExistence type="inferred from homology"/>
<dbReference type="EC" id="1.14.14.18" evidence="4"/>
<gene>
    <name evidence="9" type="ORF">Fcan01_02602</name>
</gene>
<dbReference type="InterPro" id="IPR002051">
    <property type="entry name" value="Haem_Oase"/>
</dbReference>